<dbReference type="InterPro" id="IPR001680">
    <property type="entry name" value="WD40_rpt"/>
</dbReference>
<dbReference type="PANTHER" id="PTHR19879">
    <property type="entry name" value="TRANSCRIPTION INITIATION FACTOR TFIID"/>
    <property type="match status" value="1"/>
</dbReference>
<dbReference type="InterPro" id="IPR027417">
    <property type="entry name" value="P-loop_NTPase"/>
</dbReference>
<dbReference type="PROSITE" id="PS00678">
    <property type="entry name" value="WD_REPEATS_1"/>
    <property type="match status" value="1"/>
</dbReference>
<keyword evidence="2" id="KW-0677">Repeat</keyword>
<dbReference type="SMART" id="SM00320">
    <property type="entry name" value="WD40"/>
    <property type="match status" value="9"/>
</dbReference>
<sequence>MTGDAPRGETRSPRAIFAERFADLYAAAGNPTLRRVAAQAENRMRAAAAANPASAQRISDWKAGRNVPARFESLLPVVLTLIDLAKKRGAALPAKLADPQEWKRLWTASNSWTPDDADDSACPYLGLQSYRNTDSDIFFGRKRATEGLTELVLNTARDGGGIVTLIGASGAGKSSLLAAGLSAEVARRQGNWHIVTVTPGAHPMDAVAKVLGAQGENTANSEAAKSSGVQDRDAANTNSAKPPDAQDKDAANTNSAKPPDAQDKDAANTNSARSSGARGKNSVNTGSAKVFGTEDKDSAAIASAKPVGVLGKNFASTAAVEAPGDDRAAASWPTDGSRLLIIDQFEELFTVCADEQERDEFLALLDRHATQTDHVAVVLALRADFYARCLDYPVLQESLEKRSYLLGPMRVDELTEAITGPAERAGLKFEPGLDELVVTELCGLGDHRARQSYDPGALPLLSHVMAATWQHREGRKLTIAGYRAAGGVVGSVAATAEQAWSELSDPQQSAAKDVLLGLVTVARDSRDTRRIAARPALQQRSTDPFSAAAVLELLARTRLVTFDADSVFLTHEIVLDAWPRLRAWIDENRVGYLVRQRVEADAVEWDSTGRDPALLYRGSRLEAALEHVAVADGVVRDFLHASRASRGRTRRRGTLTRVGLALAGVILLVFGLTAYTQTQFGQRQREEKDFAAVMTEAERMRRIDPSLSAQLYLVAERMRPGDATVLTHLLGTQDQPLATTVPAHVNGYAEVTRQPGGALLASVDNEGVAFLWDNSNPQHPRKLAQLPGKISRAAFSASHRVMATSGDEGTRLWDITEHNAPWVLAELPRAAVGPNVNMSFSADGNILAATSAETVTLWNVSDPGRPRAGAILPAAHSVSAGVRFSPTEPVLAVLTNIQLPDELFTGRIQLWKVDGLDHAVPLGPPIEATTELSFDIDFSSDGRILATGYGNGSLRPDGQVNRGTVQLWRIERDAPPTPLGAPVTVSDSAFWSVAFSPTGPILAVATSEQATLWNIADPDRPTLIDEPLITSPITCRFSNGLAMPCRGGPTSLAFGIDGRTLTAGGRDGNLRVWSVPPGLVPGTSEKTSSAQLTVGHRAIVTSDADTSEIWDTSDPLRWGLLGRFTHRSGDYVAEVSPDGATLATALYGRPSNMYDISDPANVRLLSDWATTLGSADNYAIRPDWRIAVTSHDDSLRVWSLEDRGHPTPLGEKIPLPQVGAVQFSSDGSILAVRTLAREGGNLRQPITLWDLTDPLRPAPLGDELPEIASSINTVEFGPDGHTMILVNNQMMQVWDIGDRTRIRPISAPIVANRLPVRRISLSPDSRRAVITGEDGRITLWDLSDRTRPRQIGDPLTMPREGDGGWTAQFLPHGNHLVISGGGLRVWDLDVSRSIDRICDVTGSLLTEDLWQRHLPQLPYRPPCA</sequence>
<gene>
    <name evidence="6" type="ORF">ACH49W_20975</name>
</gene>
<dbReference type="RefSeq" id="WP_397093190.1">
    <property type="nucleotide sequence ID" value="NZ_JBIRYO010000013.1"/>
</dbReference>
<dbReference type="SUPFAM" id="SSF52540">
    <property type="entry name" value="P-loop containing nucleoside triphosphate hydrolases"/>
    <property type="match status" value="1"/>
</dbReference>
<dbReference type="Pfam" id="PF00400">
    <property type="entry name" value="WD40"/>
    <property type="match status" value="1"/>
</dbReference>
<evidence type="ECO:0000256" key="1">
    <source>
        <dbReference type="ARBA" id="ARBA00022574"/>
    </source>
</evidence>
<feature type="compositionally biased region" description="Polar residues" evidence="4">
    <location>
        <begin position="217"/>
        <end position="239"/>
    </location>
</feature>
<dbReference type="PROSITE" id="PS50082">
    <property type="entry name" value="WD_REPEATS_2"/>
    <property type="match status" value="2"/>
</dbReference>
<feature type="repeat" description="WD" evidence="3">
    <location>
        <begin position="1050"/>
        <end position="1075"/>
    </location>
</feature>
<dbReference type="Pfam" id="PF20703">
    <property type="entry name" value="nSTAND1"/>
    <property type="match status" value="1"/>
</dbReference>
<dbReference type="Gene3D" id="2.130.10.10">
    <property type="entry name" value="YVTN repeat-like/Quinoprotein amine dehydrogenase"/>
    <property type="match status" value="3"/>
</dbReference>
<reference evidence="6 7" key="1">
    <citation type="submission" date="2024-10" db="EMBL/GenBank/DDBJ databases">
        <title>The Natural Products Discovery Center: Release of the First 8490 Sequenced Strains for Exploring Actinobacteria Biosynthetic Diversity.</title>
        <authorList>
            <person name="Kalkreuter E."/>
            <person name="Kautsar S.A."/>
            <person name="Yang D."/>
            <person name="Bader C.D."/>
            <person name="Teijaro C.N."/>
            <person name="Fluegel L."/>
            <person name="Davis C.M."/>
            <person name="Simpson J.R."/>
            <person name="Lauterbach L."/>
            <person name="Steele A.D."/>
            <person name="Gui C."/>
            <person name="Meng S."/>
            <person name="Li G."/>
            <person name="Viehrig K."/>
            <person name="Ye F."/>
            <person name="Su P."/>
            <person name="Kiefer A.F."/>
            <person name="Nichols A."/>
            <person name="Cepeda A.J."/>
            <person name="Yan W."/>
            <person name="Fan B."/>
            <person name="Jiang Y."/>
            <person name="Adhikari A."/>
            <person name="Zheng C.-J."/>
            <person name="Schuster L."/>
            <person name="Cowan T.M."/>
            <person name="Smanski M.J."/>
            <person name="Chevrette M.G."/>
            <person name="De Carvalho L.P.S."/>
            <person name="Shen B."/>
        </authorList>
    </citation>
    <scope>NUCLEOTIDE SEQUENCE [LARGE SCALE GENOMIC DNA]</scope>
    <source>
        <strain evidence="6 7">NPDC019275</strain>
    </source>
</reference>
<evidence type="ECO:0000259" key="5">
    <source>
        <dbReference type="Pfam" id="PF20703"/>
    </source>
</evidence>
<accession>A0ABW7X493</accession>
<evidence type="ECO:0000256" key="2">
    <source>
        <dbReference type="ARBA" id="ARBA00022737"/>
    </source>
</evidence>
<dbReference type="PANTHER" id="PTHR19879:SF9">
    <property type="entry name" value="TRANSCRIPTION INITIATION FACTOR TFIID SUBUNIT 5"/>
    <property type="match status" value="1"/>
</dbReference>
<dbReference type="EMBL" id="JBIRYO010000013">
    <property type="protein sequence ID" value="MFI2475854.1"/>
    <property type="molecule type" value="Genomic_DNA"/>
</dbReference>
<evidence type="ECO:0000313" key="6">
    <source>
        <dbReference type="EMBL" id="MFI2475854.1"/>
    </source>
</evidence>
<dbReference type="InterPro" id="IPR036322">
    <property type="entry name" value="WD40_repeat_dom_sf"/>
</dbReference>
<dbReference type="SUPFAM" id="SSF50978">
    <property type="entry name" value="WD40 repeat-like"/>
    <property type="match status" value="1"/>
</dbReference>
<evidence type="ECO:0000256" key="3">
    <source>
        <dbReference type="PROSITE-ProRule" id="PRU00221"/>
    </source>
</evidence>
<feature type="region of interest" description="Disordered" evidence="4">
    <location>
        <begin position="217"/>
        <end position="290"/>
    </location>
</feature>
<organism evidence="6 7">
    <name type="scientific">Nocardia xishanensis</name>
    <dbReference type="NCBI Taxonomy" id="238964"/>
    <lineage>
        <taxon>Bacteria</taxon>
        <taxon>Bacillati</taxon>
        <taxon>Actinomycetota</taxon>
        <taxon>Actinomycetes</taxon>
        <taxon>Mycobacteriales</taxon>
        <taxon>Nocardiaceae</taxon>
        <taxon>Nocardia</taxon>
    </lineage>
</organism>
<keyword evidence="1 3" id="KW-0853">WD repeat</keyword>
<protein>
    <submittedName>
        <fullName evidence="6">NACHT and WD repeat domain-containing protein</fullName>
    </submittedName>
</protein>
<proteinExistence type="predicted"/>
<dbReference type="Proteomes" id="UP001611415">
    <property type="component" value="Unassembled WGS sequence"/>
</dbReference>
<keyword evidence="7" id="KW-1185">Reference proteome</keyword>
<dbReference type="InterPro" id="IPR015943">
    <property type="entry name" value="WD40/YVTN_repeat-like_dom_sf"/>
</dbReference>
<evidence type="ECO:0000256" key="4">
    <source>
        <dbReference type="SAM" id="MobiDB-lite"/>
    </source>
</evidence>
<feature type="domain" description="Novel STAND NTPase 1" evidence="5">
    <location>
        <begin position="123"/>
        <end position="612"/>
    </location>
</feature>
<dbReference type="SUPFAM" id="SSF82171">
    <property type="entry name" value="DPP6 N-terminal domain-like"/>
    <property type="match status" value="1"/>
</dbReference>
<evidence type="ECO:0000313" key="7">
    <source>
        <dbReference type="Proteomes" id="UP001611415"/>
    </source>
</evidence>
<feature type="repeat" description="WD" evidence="3">
    <location>
        <begin position="1309"/>
        <end position="1350"/>
    </location>
</feature>
<name>A0ABW7X493_9NOCA</name>
<dbReference type="InterPro" id="IPR019775">
    <property type="entry name" value="WD40_repeat_CS"/>
</dbReference>
<comment type="caution">
    <text evidence="6">The sequence shown here is derived from an EMBL/GenBank/DDBJ whole genome shotgun (WGS) entry which is preliminary data.</text>
</comment>
<dbReference type="InterPro" id="IPR049052">
    <property type="entry name" value="nSTAND1"/>
</dbReference>